<dbReference type="InterPro" id="IPR000073">
    <property type="entry name" value="AB_hydrolase_1"/>
</dbReference>
<dbReference type="EMBL" id="FMYP01000008">
    <property type="protein sequence ID" value="SDB90360.1"/>
    <property type="molecule type" value="Genomic_DNA"/>
</dbReference>
<dbReference type="SUPFAM" id="SSF53474">
    <property type="entry name" value="alpha/beta-Hydrolases"/>
    <property type="match status" value="1"/>
</dbReference>
<dbReference type="PRINTS" id="PR00111">
    <property type="entry name" value="ABHYDROLASE"/>
</dbReference>
<protein>
    <submittedName>
        <fullName evidence="2">Pimeloyl-ACP methyl ester carboxylesterase</fullName>
    </submittedName>
</protein>
<evidence type="ECO:0000313" key="3">
    <source>
        <dbReference type="Proteomes" id="UP000199452"/>
    </source>
</evidence>
<dbReference type="InterPro" id="IPR000639">
    <property type="entry name" value="Epox_hydrolase-like"/>
</dbReference>
<dbReference type="Gene3D" id="3.40.50.1820">
    <property type="entry name" value="alpha/beta hydrolase"/>
    <property type="match status" value="1"/>
</dbReference>
<dbReference type="AlphaFoldDB" id="A0A1G6H7X6"/>
<feature type="domain" description="AB hydrolase-1" evidence="1">
    <location>
        <begin position="21"/>
        <end position="131"/>
    </location>
</feature>
<keyword evidence="3" id="KW-1185">Reference proteome</keyword>
<evidence type="ECO:0000259" key="1">
    <source>
        <dbReference type="Pfam" id="PF00561"/>
    </source>
</evidence>
<dbReference type="PANTHER" id="PTHR43798">
    <property type="entry name" value="MONOACYLGLYCEROL LIPASE"/>
    <property type="match status" value="1"/>
</dbReference>
<dbReference type="Proteomes" id="UP000199452">
    <property type="component" value="Unassembled WGS sequence"/>
</dbReference>
<organism evidence="2 3">
    <name type="scientific">Williamwhitmania taraxaci</name>
    <dbReference type="NCBI Taxonomy" id="1640674"/>
    <lineage>
        <taxon>Bacteria</taxon>
        <taxon>Pseudomonadati</taxon>
        <taxon>Bacteroidota</taxon>
        <taxon>Bacteroidia</taxon>
        <taxon>Bacteroidales</taxon>
        <taxon>Williamwhitmaniaceae</taxon>
        <taxon>Williamwhitmania</taxon>
    </lineage>
</organism>
<dbReference type="PRINTS" id="PR00412">
    <property type="entry name" value="EPOXHYDRLASE"/>
</dbReference>
<dbReference type="Pfam" id="PF00561">
    <property type="entry name" value="Abhydrolase_1"/>
    <property type="match status" value="1"/>
</dbReference>
<reference evidence="2 3" key="1">
    <citation type="submission" date="2016-09" db="EMBL/GenBank/DDBJ databases">
        <authorList>
            <person name="Capua I."/>
            <person name="De Benedictis P."/>
            <person name="Joannis T."/>
            <person name="Lombin L.H."/>
            <person name="Cattoli G."/>
        </authorList>
    </citation>
    <scope>NUCLEOTIDE SEQUENCE [LARGE SCALE GENOMIC DNA]</scope>
    <source>
        <strain evidence="2 3">A7P-90m</strain>
    </source>
</reference>
<evidence type="ECO:0000313" key="2">
    <source>
        <dbReference type="EMBL" id="SDB90360.1"/>
    </source>
</evidence>
<dbReference type="InterPro" id="IPR050266">
    <property type="entry name" value="AB_hydrolase_sf"/>
</dbReference>
<accession>A0A1G6H7X6</accession>
<dbReference type="InterPro" id="IPR029058">
    <property type="entry name" value="AB_hydrolase_fold"/>
</dbReference>
<dbReference type="GO" id="GO:0003824">
    <property type="term" value="F:catalytic activity"/>
    <property type="evidence" value="ECO:0007669"/>
    <property type="project" value="InterPro"/>
</dbReference>
<sequence>MEKAITYNGGIVMYADNGQGNPILLLHGYLESQEIWFSFTEKLIKQGHRVITLDLPGHGFSGSVGSEHTMDHLAGAVNTVLLEQKVEKCLVVGHSMGGYVALAFAKVYPEKLAGLCLFHSTPNPDSEEKKANRDREIELIKAGKKELIVKTHIPNAFAKENLKRCTDMVEEATLMALETENEGIIANLNGMKSRPDSTEFLKTVTQPVLMIFGAKDSYIVPEVASELANKFSMHSTVILENSGHMGFIEEEKRSIEIISEFEKKVFGTI</sequence>
<proteinExistence type="predicted"/>
<dbReference type="OrthoDB" id="9780932at2"/>
<name>A0A1G6H7X6_9BACT</name>
<dbReference type="RefSeq" id="WP_092435853.1">
    <property type="nucleotide sequence ID" value="NZ_FMYP01000008.1"/>
</dbReference>
<gene>
    <name evidence="2" type="ORF">SAMN05216323_100816</name>
</gene>
<dbReference type="STRING" id="1640674.SAMN05216323_100816"/>